<dbReference type="InterPro" id="IPR007085">
    <property type="entry name" value="DNA/pantothenate-metab_flavo_C"/>
</dbReference>
<dbReference type="STRING" id="418985.A0A1V9XUT3"/>
<comment type="caution">
    <text evidence="4">The sequence shown here is derived from an EMBL/GenBank/DDBJ whole genome shotgun (WGS) entry which is preliminary data.</text>
</comment>
<dbReference type="Proteomes" id="UP000192247">
    <property type="component" value="Unassembled WGS sequence"/>
</dbReference>
<dbReference type="FunCoup" id="A0A1V9XUT3">
    <property type="interactions" value="1988"/>
</dbReference>
<dbReference type="EMBL" id="MNPL01003779">
    <property type="protein sequence ID" value="OQR77254.1"/>
    <property type="molecule type" value="Genomic_DNA"/>
</dbReference>
<comment type="similarity">
    <text evidence="1">Belongs to the PPC synthetase family.</text>
</comment>
<dbReference type="AlphaFoldDB" id="A0A1V9XUT3"/>
<evidence type="ECO:0000313" key="5">
    <source>
        <dbReference type="Proteomes" id="UP000192247"/>
    </source>
</evidence>
<dbReference type="Gene3D" id="3.40.50.10300">
    <property type="entry name" value="CoaB-like"/>
    <property type="match status" value="1"/>
</dbReference>
<dbReference type="PANTHER" id="PTHR12290">
    <property type="entry name" value="CORNICHON-RELATED"/>
    <property type="match status" value="1"/>
</dbReference>
<feature type="domain" description="DNA/pantothenate metabolism flavoprotein C-terminal" evidence="3">
    <location>
        <begin position="225"/>
        <end position="346"/>
    </location>
</feature>
<evidence type="ECO:0000259" key="3">
    <source>
        <dbReference type="Pfam" id="PF04127"/>
    </source>
</evidence>
<organism evidence="4 5">
    <name type="scientific">Tropilaelaps mercedesae</name>
    <dbReference type="NCBI Taxonomy" id="418985"/>
    <lineage>
        <taxon>Eukaryota</taxon>
        <taxon>Metazoa</taxon>
        <taxon>Ecdysozoa</taxon>
        <taxon>Arthropoda</taxon>
        <taxon>Chelicerata</taxon>
        <taxon>Arachnida</taxon>
        <taxon>Acari</taxon>
        <taxon>Parasitiformes</taxon>
        <taxon>Mesostigmata</taxon>
        <taxon>Gamasina</taxon>
        <taxon>Dermanyssoidea</taxon>
        <taxon>Laelapidae</taxon>
        <taxon>Tropilaelaps</taxon>
    </lineage>
</organism>
<proteinExistence type="inferred from homology"/>
<dbReference type="GO" id="GO:0016874">
    <property type="term" value="F:ligase activity"/>
    <property type="evidence" value="ECO:0007669"/>
    <property type="project" value="UniProtKB-KW"/>
</dbReference>
<name>A0A1V9XUT3_9ACAR</name>
<gene>
    <name evidence="4" type="ORF">BIW11_07226</name>
</gene>
<sequence length="373" mass="42340">MAVSLDMPKTFDRQSASPQKSQHRPVVMTSRRLARRSSGSVGGSAIALAERIVVVEGPTMAECDAFFDRNKPCADFEAKSERIREFCHLHLARDTNIVLITSGGTIVPLEHNTVRFVDNFSLGTRGAASAEYFLQAGYVVIFLYRANSLEPFSRRIRDNTLELFTFRDNDVGIAAKARPQLQEVMAEYAAVRSENRLLKETFTTLADYLFLLRAAAQHLRPFLSRAVFYLAAAVSDFYVPPDEMAQHKIASNVQLTVTFHMVPKVLKPLVCLWVPDAFVVSFKLETDEKILLDKAMRALDNYKHSWVIANELHSRKEKVTFVSKDERFDVRMSREELQEGVEIEKKIVERLAILHQLFVKRRGKVDGVKASEN</sequence>
<dbReference type="InParanoid" id="A0A1V9XUT3"/>
<reference evidence="4 5" key="1">
    <citation type="journal article" date="2017" name="Gigascience">
        <title>Draft genome of the honey bee ectoparasitic mite, Tropilaelaps mercedesae, is shaped by the parasitic life history.</title>
        <authorList>
            <person name="Dong X."/>
            <person name="Armstrong S.D."/>
            <person name="Xia D."/>
            <person name="Makepeace B.L."/>
            <person name="Darby A.C."/>
            <person name="Kadowaki T."/>
        </authorList>
    </citation>
    <scope>NUCLEOTIDE SEQUENCE [LARGE SCALE GENOMIC DNA]</scope>
    <source>
        <strain evidence="4">Wuxi-XJTLU</strain>
    </source>
</reference>
<dbReference type="InterPro" id="IPR035929">
    <property type="entry name" value="CoaB-like_sf"/>
</dbReference>
<dbReference type="Pfam" id="PF04127">
    <property type="entry name" value="DFP"/>
    <property type="match status" value="1"/>
</dbReference>
<protein>
    <submittedName>
        <fullName evidence="4">Phosphopantothenate--cysteine ligase-like</fullName>
    </submittedName>
</protein>
<keyword evidence="4" id="KW-0436">Ligase</keyword>
<evidence type="ECO:0000256" key="1">
    <source>
        <dbReference type="ARBA" id="ARBA00005703"/>
    </source>
</evidence>
<feature type="region of interest" description="Disordered" evidence="2">
    <location>
        <begin position="1"/>
        <end position="30"/>
    </location>
</feature>
<evidence type="ECO:0000313" key="4">
    <source>
        <dbReference type="EMBL" id="OQR77254.1"/>
    </source>
</evidence>
<keyword evidence="5" id="KW-1185">Reference proteome</keyword>
<dbReference type="GO" id="GO:0015937">
    <property type="term" value="P:coenzyme A biosynthetic process"/>
    <property type="evidence" value="ECO:0007669"/>
    <property type="project" value="UniProtKB-ARBA"/>
</dbReference>
<dbReference type="SUPFAM" id="SSF102645">
    <property type="entry name" value="CoaB-like"/>
    <property type="match status" value="1"/>
</dbReference>
<dbReference type="OrthoDB" id="70224at2759"/>
<accession>A0A1V9XUT3</accession>
<evidence type="ECO:0000256" key="2">
    <source>
        <dbReference type="SAM" id="MobiDB-lite"/>
    </source>
</evidence>